<evidence type="ECO:0000256" key="2">
    <source>
        <dbReference type="ARBA" id="ARBA00023002"/>
    </source>
</evidence>
<gene>
    <name evidence="4" type="ORF">UCDDS831_g06250</name>
</gene>
<dbReference type="InterPro" id="IPR051609">
    <property type="entry name" value="NmrA/Isoflavone_reductase-like"/>
</dbReference>
<evidence type="ECO:0000259" key="3">
    <source>
        <dbReference type="Pfam" id="PF05368"/>
    </source>
</evidence>
<dbReference type="Pfam" id="PF05368">
    <property type="entry name" value="NmrA"/>
    <property type="match status" value="1"/>
</dbReference>
<dbReference type="CDD" id="cd05259">
    <property type="entry name" value="PCBER_SDR_a"/>
    <property type="match status" value="1"/>
</dbReference>
<dbReference type="AlphaFoldDB" id="A0A0G2E677"/>
<dbReference type="PANTHER" id="PTHR47706">
    <property type="entry name" value="NMRA-LIKE FAMILY PROTEIN"/>
    <property type="match status" value="1"/>
</dbReference>
<evidence type="ECO:0000313" key="4">
    <source>
        <dbReference type="EMBL" id="KKY17826.1"/>
    </source>
</evidence>
<dbReference type="GO" id="GO:0016491">
    <property type="term" value="F:oxidoreductase activity"/>
    <property type="evidence" value="ECO:0007669"/>
    <property type="project" value="UniProtKB-KW"/>
</dbReference>
<dbReference type="PANTHER" id="PTHR47706:SF9">
    <property type="entry name" value="NMRA-LIKE DOMAIN-CONTAINING PROTEIN-RELATED"/>
    <property type="match status" value="1"/>
</dbReference>
<evidence type="ECO:0000313" key="5">
    <source>
        <dbReference type="Proteomes" id="UP000034182"/>
    </source>
</evidence>
<feature type="domain" description="NmrA-like" evidence="3">
    <location>
        <begin position="3"/>
        <end position="240"/>
    </location>
</feature>
<sequence>MAKQRVLLLGATGNTGESILNGLLEHGGYEVQILVRPSSAEKPEVKKIAERGVKVVIADINGPVEELVSIQKGVDVTISAIDARSQLAQMNLATAAKKAGVKRFVPCAWTTVAPAGGVMLLRDDKEEVYNHIKRLYLPYTIIDVGFWHQISFASVLPSRRFDYATIMPQSTIHGDGEQPNIIGDLRDLGRWTARIVEDERTLNKYVFTCSDVLSENQIYSIVEEVTGEKPERKQVSCEEVEAVRNEARIKDEKEPDSFMNRVMRVEADYKYSKYVRGDNQPEYAKYLGYLDARELYPDFRPITFRAFVKDLLDGKIVKPHYDFM</sequence>
<reference evidence="4 5" key="2">
    <citation type="submission" date="2015-05" db="EMBL/GenBank/DDBJ databases">
        <title>Distinctive expansion of gene families associated with plant cell wall degradation and secondary metabolism in the genomes of grapevine trunk pathogens.</title>
        <authorList>
            <person name="Lawrence D.P."/>
            <person name="Travadon R."/>
            <person name="Rolshausen P.E."/>
            <person name="Baumgartner K."/>
        </authorList>
    </citation>
    <scope>NUCLEOTIDE SEQUENCE [LARGE SCALE GENOMIC DNA]</scope>
    <source>
        <strain evidence="4">DS831</strain>
    </source>
</reference>
<accession>A0A0G2E677</accession>
<organism evidence="4 5">
    <name type="scientific">Diplodia seriata</name>
    <dbReference type="NCBI Taxonomy" id="420778"/>
    <lineage>
        <taxon>Eukaryota</taxon>
        <taxon>Fungi</taxon>
        <taxon>Dikarya</taxon>
        <taxon>Ascomycota</taxon>
        <taxon>Pezizomycotina</taxon>
        <taxon>Dothideomycetes</taxon>
        <taxon>Dothideomycetes incertae sedis</taxon>
        <taxon>Botryosphaeriales</taxon>
        <taxon>Botryosphaeriaceae</taxon>
        <taxon>Diplodia</taxon>
    </lineage>
</organism>
<name>A0A0G2E677_9PEZI</name>
<dbReference type="Gene3D" id="3.90.25.10">
    <property type="entry name" value="UDP-galactose 4-epimerase, domain 1"/>
    <property type="match status" value="1"/>
</dbReference>
<dbReference type="InterPro" id="IPR036291">
    <property type="entry name" value="NAD(P)-bd_dom_sf"/>
</dbReference>
<dbReference type="Gene3D" id="3.40.50.720">
    <property type="entry name" value="NAD(P)-binding Rossmann-like Domain"/>
    <property type="match status" value="1"/>
</dbReference>
<protein>
    <submittedName>
        <fullName evidence="4">Putative isoflavone reductase family protein</fullName>
    </submittedName>
</protein>
<dbReference type="InterPro" id="IPR045312">
    <property type="entry name" value="PCBER-like"/>
</dbReference>
<comment type="caution">
    <text evidence="4">The sequence shown here is derived from an EMBL/GenBank/DDBJ whole genome shotgun (WGS) entry which is preliminary data.</text>
</comment>
<dbReference type="InterPro" id="IPR008030">
    <property type="entry name" value="NmrA-like"/>
</dbReference>
<reference evidence="4 5" key="1">
    <citation type="submission" date="2015-03" db="EMBL/GenBank/DDBJ databases">
        <authorList>
            <person name="Morales-Cruz A."/>
            <person name="Amrine K.C."/>
            <person name="Cantu D."/>
        </authorList>
    </citation>
    <scope>NUCLEOTIDE SEQUENCE [LARGE SCALE GENOMIC DNA]</scope>
    <source>
        <strain evidence="4">DS831</strain>
    </source>
</reference>
<evidence type="ECO:0000256" key="1">
    <source>
        <dbReference type="ARBA" id="ARBA00022857"/>
    </source>
</evidence>
<keyword evidence="2" id="KW-0560">Oxidoreductase</keyword>
<keyword evidence="1" id="KW-0521">NADP</keyword>
<dbReference type="Proteomes" id="UP000034182">
    <property type="component" value="Unassembled WGS sequence"/>
</dbReference>
<dbReference type="EMBL" id="LAQI01000144">
    <property type="protein sequence ID" value="KKY17826.1"/>
    <property type="molecule type" value="Genomic_DNA"/>
</dbReference>
<proteinExistence type="predicted"/>
<dbReference type="SUPFAM" id="SSF51735">
    <property type="entry name" value="NAD(P)-binding Rossmann-fold domains"/>
    <property type="match status" value="1"/>
</dbReference>